<reference evidence="1 2" key="1">
    <citation type="submission" date="2023-08" db="EMBL/GenBank/DDBJ databases">
        <title>Black Yeasts Isolated from many extreme environments.</title>
        <authorList>
            <person name="Coleine C."/>
            <person name="Stajich J.E."/>
            <person name="Selbmann L."/>
        </authorList>
    </citation>
    <scope>NUCLEOTIDE SEQUENCE [LARGE SCALE GENOMIC DNA]</scope>
    <source>
        <strain evidence="1 2">CCFEE 5935</strain>
    </source>
</reference>
<evidence type="ECO:0000313" key="2">
    <source>
        <dbReference type="Proteomes" id="UP001337655"/>
    </source>
</evidence>
<protein>
    <submittedName>
        <fullName evidence="1">Uncharacterized protein</fullName>
    </submittedName>
</protein>
<dbReference type="Proteomes" id="UP001337655">
    <property type="component" value="Unassembled WGS sequence"/>
</dbReference>
<name>A0AAV9PD30_9PEZI</name>
<comment type="caution">
    <text evidence="1">The sequence shown here is derived from an EMBL/GenBank/DDBJ whole genome shotgun (WGS) entry which is preliminary data.</text>
</comment>
<gene>
    <name evidence="1" type="ORF">LTR77_004267</name>
</gene>
<dbReference type="EMBL" id="JAVRRT010000006">
    <property type="protein sequence ID" value="KAK5171123.1"/>
    <property type="molecule type" value="Genomic_DNA"/>
</dbReference>
<dbReference type="AlphaFoldDB" id="A0AAV9PD30"/>
<sequence length="140" mass="15595">MSRSVRSTPLRTRSTTYAAPGRAVEPEANVEVASRRTGTVDLHRREVVDVVKKLSVDLEIVSRKVQSMHDDMVNFKFVAADMRASENMSNPDDPPNKLMDLIYGISKACGVDLCKLIEAFDTSHDLPRPRRLLASAAARR</sequence>
<organism evidence="1 2">
    <name type="scientific">Saxophila tyrrhenica</name>
    <dbReference type="NCBI Taxonomy" id="1690608"/>
    <lineage>
        <taxon>Eukaryota</taxon>
        <taxon>Fungi</taxon>
        <taxon>Dikarya</taxon>
        <taxon>Ascomycota</taxon>
        <taxon>Pezizomycotina</taxon>
        <taxon>Dothideomycetes</taxon>
        <taxon>Dothideomycetidae</taxon>
        <taxon>Mycosphaerellales</taxon>
        <taxon>Extremaceae</taxon>
        <taxon>Saxophila</taxon>
    </lineage>
</organism>
<keyword evidence="2" id="KW-1185">Reference proteome</keyword>
<proteinExistence type="predicted"/>
<dbReference type="GeneID" id="89925613"/>
<evidence type="ECO:0000313" key="1">
    <source>
        <dbReference type="EMBL" id="KAK5171123.1"/>
    </source>
</evidence>
<dbReference type="RefSeq" id="XP_064660151.1">
    <property type="nucleotide sequence ID" value="XM_064801521.1"/>
</dbReference>
<accession>A0AAV9PD30</accession>